<proteinExistence type="predicted"/>
<dbReference type="PROSITE" id="PS50943">
    <property type="entry name" value="HTH_CROC1"/>
    <property type="match status" value="1"/>
</dbReference>
<dbReference type="EMBL" id="CP028102">
    <property type="protein sequence ID" value="AVQ18776.1"/>
    <property type="molecule type" value="Genomic_DNA"/>
</dbReference>
<name>A0ABM6TWN4_FUSMR</name>
<gene>
    <name evidence="2" type="ORF">C4N19_06590</name>
</gene>
<evidence type="ECO:0000259" key="1">
    <source>
        <dbReference type="PROSITE" id="PS50943"/>
    </source>
</evidence>
<feature type="domain" description="HTH cro/C1-type" evidence="1">
    <location>
        <begin position="106"/>
        <end position="160"/>
    </location>
</feature>
<dbReference type="SUPFAM" id="SSF47413">
    <property type="entry name" value="lambda repressor-like DNA-binding domains"/>
    <property type="match status" value="1"/>
</dbReference>
<dbReference type="Pfam" id="PF01381">
    <property type="entry name" value="HTH_3"/>
    <property type="match status" value="1"/>
</dbReference>
<reference evidence="3" key="1">
    <citation type="journal article" date="2018" name="MSphere">
        <title>Fusobacterium Genomics Using MinION and Illumina Sequencing Enables Genome Completion and Correction.</title>
        <authorList>
            <person name="Todd S.M."/>
            <person name="Settlage R.E."/>
            <person name="Lahmers K.K."/>
            <person name="Slade D.J."/>
        </authorList>
    </citation>
    <scope>NUCLEOTIDE SEQUENCE [LARGE SCALE GENOMIC DNA]</scope>
    <source>
        <strain evidence="3">ATCC 9817</strain>
    </source>
</reference>
<keyword evidence="3" id="KW-1185">Reference proteome</keyword>
<dbReference type="Gene3D" id="1.10.260.40">
    <property type="entry name" value="lambda repressor-like DNA-binding domains"/>
    <property type="match status" value="1"/>
</dbReference>
<accession>A0ABM6TWN4</accession>
<dbReference type="InterPro" id="IPR010982">
    <property type="entry name" value="Lambda_DNA-bd_dom_sf"/>
</dbReference>
<dbReference type="CDD" id="cd00093">
    <property type="entry name" value="HTH_XRE"/>
    <property type="match status" value="1"/>
</dbReference>
<protein>
    <submittedName>
        <fullName evidence="2">XRE family transcriptional regulator</fullName>
    </submittedName>
</protein>
<sequence length="255" mass="30527">MILMDKIIYYFNQLNIKLSFKEKMEKLGIKKDNSSSSSIIKMSFYQIENHDYLLGIKRSGRPQYILFNKSMEVLVNKSSQTSFIQELEKFFPKTEDNKNIIIGQVLRKLRQKLKIPQIELSKRINKKSTTLRKYENGQLNIYPENLKNILKNLNVTLDEYKKFFCTYLKKENLGYNFNDFIVNKEIFFSKESTTNNNKLLGIHQVITKYKINMTLAYRYMKIANEELRENGKNIIPGKVDEKKFEEIYWRFNNER</sequence>
<evidence type="ECO:0000313" key="2">
    <source>
        <dbReference type="EMBL" id="AVQ18776.1"/>
    </source>
</evidence>
<evidence type="ECO:0000313" key="3">
    <source>
        <dbReference type="Proteomes" id="UP000240258"/>
    </source>
</evidence>
<organism evidence="2 3">
    <name type="scientific">Fusobacterium mortiferum ATCC 9817</name>
    <dbReference type="NCBI Taxonomy" id="469616"/>
    <lineage>
        <taxon>Bacteria</taxon>
        <taxon>Fusobacteriati</taxon>
        <taxon>Fusobacteriota</taxon>
        <taxon>Fusobacteriia</taxon>
        <taxon>Fusobacteriales</taxon>
        <taxon>Fusobacteriaceae</taxon>
        <taxon>Fusobacterium</taxon>
    </lineage>
</organism>
<dbReference type="InterPro" id="IPR001387">
    <property type="entry name" value="Cro/C1-type_HTH"/>
</dbReference>
<dbReference type="SMART" id="SM00530">
    <property type="entry name" value="HTH_XRE"/>
    <property type="match status" value="1"/>
</dbReference>
<dbReference type="Proteomes" id="UP000240258">
    <property type="component" value="Chromosome"/>
</dbReference>